<dbReference type="Proteomes" id="UP000321367">
    <property type="component" value="Unassembled WGS sequence"/>
</dbReference>
<name>A0A5C6ZRE3_9FLAO</name>
<proteinExistence type="predicted"/>
<evidence type="ECO:0000259" key="1">
    <source>
        <dbReference type="Pfam" id="PF08818"/>
    </source>
</evidence>
<reference evidence="2 3" key="1">
    <citation type="submission" date="2019-08" db="EMBL/GenBank/DDBJ databases">
        <title>Genome sequence of Gillisia hiemivivida IC154 (type strain).</title>
        <authorList>
            <person name="Bowman J.P."/>
        </authorList>
    </citation>
    <scope>NUCLEOTIDE SEQUENCE [LARGE SCALE GENOMIC DNA]</scope>
    <source>
        <strain evidence="2 3">IC154</strain>
    </source>
</reference>
<organism evidence="2 3">
    <name type="scientific">Gillisia hiemivivida</name>
    <dbReference type="NCBI Taxonomy" id="291190"/>
    <lineage>
        <taxon>Bacteria</taxon>
        <taxon>Pseudomonadati</taxon>
        <taxon>Bacteroidota</taxon>
        <taxon>Flavobacteriia</taxon>
        <taxon>Flavobacteriales</taxon>
        <taxon>Flavobacteriaceae</taxon>
        <taxon>Gillisia</taxon>
    </lineage>
</organism>
<sequence length="113" mass="13232">MNKIKEVDEYIKKAPTQQSETLEKLRNLILETVPKSEELFKWGQPVYATEKNYVYLKSTKNHVNLGFFNFDKITDTNNLLEGTGKSMRHIKISNIDNFDINTLKEMIKQSSKF</sequence>
<dbReference type="EMBL" id="VORY01000043">
    <property type="protein sequence ID" value="TXD91606.1"/>
    <property type="molecule type" value="Genomic_DNA"/>
</dbReference>
<keyword evidence="3" id="KW-1185">Reference proteome</keyword>
<feature type="domain" description="YdhG-like" evidence="1">
    <location>
        <begin position="19"/>
        <end position="110"/>
    </location>
</feature>
<comment type="caution">
    <text evidence="2">The sequence shown here is derived from an EMBL/GenBank/DDBJ whole genome shotgun (WGS) entry which is preliminary data.</text>
</comment>
<evidence type="ECO:0000313" key="3">
    <source>
        <dbReference type="Proteomes" id="UP000321367"/>
    </source>
</evidence>
<dbReference type="Pfam" id="PF08818">
    <property type="entry name" value="DUF1801"/>
    <property type="match status" value="1"/>
</dbReference>
<protein>
    <submittedName>
        <fullName evidence="2">DUF1801 domain-containing protein</fullName>
    </submittedName>
</protein>
<gene>
    <name evidence="2" type="ORF">ES724_16360</name>
</gene>
<evidence type="ECO:0000313" key="2">
    <source>
        <dbReference type="EMBL" id="TXD91606.1"/>
    </source>
</evidence>
<dbReference type="Gene3D" id="3.90.1150.200">
    <property type="match status" value="1"/>
</dbReference>
<dbReference type="InterPro" id="IPR014922">
    <property type="entry name" value="YdhG-like"/>
</dbReference>
<accession>A0A5C6ZRE3</accession>
<dbReference type="AlphaFoldDB" id="A0A5C6ZRE3"/>
<dbReference type="SUPFAM" id="SSF159888">
    <property type="entry name" value="YdhG-like"/>
    <property type="match status" value="1"/>
</dbReference>
<dbReference type="RefSeq" id="WP_146935047.1">
    <property type="nucleotide sequence ID" value="NZ_CBCSHZ010000046.1"/>
</dbReference>
<dbReference type="OrthoDB" id="670608at2"/>